<keyword evidence="1" id="KW-0732">Signal</keyword>
<feature type="chain" id="PRO_5020524480" evidence="1">
    <location>
        <begin position="25"/>
        <end position="377"/>
    </location>
</feature>
<dbReference type="Proteomes" id="UP000305939">
    <property type="component" value="Unassembled WGS sequence"/>
</dbReference>
<dbReference type="PANTHER" id="PTHR19328">
    <property type="entry name" value="HEDGEHOG-INTERACTING PROTEIN"/>
    <property type="match status" value="1"/>
</dbReference>
<dbReference type="EMBL" id="SSMC01000003">
    <property type="protein sequence ID" value="THD66596.1"/>
    <property type="molecule type" value="Genomic_DNA"/>
</dbReference>
<sequence length="377" mass="42430">MKKYLHIFKIIMVASGLFISTSCAQKKDTEVNTPEAVGYEPEIYVDNLINPWGMTFLPDGSMLITELNGTLILFKDGEKTEIANVPEVFYGGQGGLLDITLHPDYENNGWIYFTYSSPEGENEGGHTALMRARLSENSLIDRQLLYKATPNTTVNRHFGSRIAFDREGFLYFSIGERGARDVNPQDLTRDGGKVYRLHDDGRIPADNPFVDMENAKTAIYSYGHRNPQGMVRHPETGAIWTHEHGPQGGDEINIIEKGANYGWPVISYGINYDGTTFTDLTEKEGMKQPLYQWTPSIAPCGMTFVTSDKYPEWQGSLLVGSLKFLYLERLVITDDEVEKREKLFEGVGRLRNVIEGPDGYIYIAVEGRGIFRIVPKA</sequence>
<organism evidence="3 4">
    <name type="scientific">Robertkochia marina</name>
    <dbReference type="NCBI Taxonomy" id="1227945"/>
    <lineage>
        <taxon>Bacteria</taxon>
        <taxon>Pseudomonadati</taxon>
        <taxon>Bacteroidota</taxon>
        <taxon>Flavobacteriia</taxon>
        <taxon>Flavobacteriales</taxon>
        <taxon>Flavobacteriaceae</taxon>
        <taxon>Robertkochia</taxon>
    </lineage>
</organism>
<name>A0A4S3LYT9_9FLAO</name>
<dbReference type="InterPro" id="IPR011041">
    <property type="entry name" value="Quinoprot_gluc/sorb_DH_b-prop"/>
</dbReference>
<feature type="signal peptide" evidence="1">
    <location>
        <begin position="1"/>
        <end position="24"/>
    </location>
</feature>
<protein>
    <submittedName>
        <fullName evidence="3">PQQ-dependent sugar dehydrogenase</fullName>
    </submittedName>
</protein>
<evidence type="ECO:0000259" key="2">
    <source>
        <dbReference type="Pfam" id="PF07995"/>
    </source>
</evidence>
<evidence type="ECO:0000313" key="3">
    <source>
        <dbReference type="EMBL" id="THD66596.1"/>
    </source>
</evidence>
<reference evidence="3 4" key="1">
    <citation type="submission" date="2019-04" db="EMBL/GenBank/DDBJ databases">
        <title>Draft genome sequence of Robertkochia marina CC-AMO-30D.</title>
        <authorList>
            <person name="Hameed A."/>
            <person name="Lin S.-Y."/>
            <person name="Shahina M."/>
            <person name="Lai W.-A."/>
            <person name="Young C.-C."/>
        </authorList>
    </citation>
    <scope>NUCLEOTIDE SEQUENCE [LARGE SCALE GENOMIC DNA]</scope>
    <source>
        <strain evidence="3 4">CC-AMO-30D</strain>
    </source>
</reference>
<evidence type="ECO:0000313" key="4">
    <source>
        <dbReference type="Proteomes" id="UP000305939"/>
    </source>
</evidence>
<dbReference type="Gene3D" id="2.120.10.30">
    <property type="entry name" value="TolB, C-terminal domain"/>
    <property type="match status" value="1"/>
</dbReference>
<dbReference type="PANTHER" id="PTHR19328:SF75">
    <property type="entry name" value="ALDOSE SUGAR DEHYDROGENASE YLII"/>
    <property type="match status" value="1"/>
</dbReference>
<dbReference type="InterPro" id="IPR012938">
    <property type="entry name" value="Glc/Sorbosone_DH"/>
</dbReference>
<evidence type="ECO:0000256" key="1">
    <source>
        <dbReference type="SAM" id="SignalP"/>
    </source>
</evidence>
<accession>A0A4S3LYT9</accession>
<dbReference type="AlphaFoldDB" id="A0A4S3LYT9"/>
<dbReference type="SUPFAM" id="SSF50952">
    <property type="entry name" value="Soluble quinoprotein glucose dehydrogenase"/>
    <property type="match status" value="1"/>
</dbReference>
<gene>
    <name evidence="3" type="ORF">E7Z59_12450</name>
</gene>
<dbReference type="PROSITE" id="PS51257">
    <property type="entry name" value="PROKAR_LIPOPROTEIN"/>
    <property type="match status" value="1"/>
</dbReference>
<dbReference type="Pfam" id="PF07995">
    <property type="entry name" value="GSDH"/>
    <property type="match status" value="1"/>
</dbReference>
<comment type="caution">
    <text evidence="3">The sequence shown here is derived from an EMBL/GenBank/DDBJ whole genome shotgun (WGS) entry which is preliminary data.</text>
</comment>
<feature type="domain" description="Glucose/Sorbosone dehydrogenase" evidence="2">
    <location>
        <begin position="50"/>
        <end position="367"/>
    </location>
</feature>
<dbReference type="OrthoDB" id="9770043at2"/>
<keyword evidence="4" id="KW-1185">Reference proteome</keyword>
<dbReference type="RefSeq" id="WP_136336668.1">
    <property type="nucleotide sequence ID" value="NZ_QXMP01000003.1"/>
</dbReference>
<proteinExistence type="predicted"/>
<dbReference type="InterPro" id="IPR011042">
    <property type="entry name" value="6-blade_b-propeller_TolB-like"/>
</dbReference>